<dbReference type="Gene3D" id="3.40.50.300">
    <property type="entry name" value="P-loop containing nucleotide triphosphate hydrolases"/>
    <property type="match status" value="1"/>
</dbReference>
<comment type="caution">
    <text evidence="1">The sequence shown here is derived from an EMBL/GenBank/DDBJ whole genome shotgun (WGS) entry which is preliminary data.</text>
</comment>
<gene>
    <name evidence="1" type="ORF">FCI23_13445</name>
</gene>
<dbReference type="SUPFAM" id="SSF52540">
    <property type="entry name" value="P-loop containing nucleoside triphosphate hydrolases"/>
    <property type="match status" value="1"/>
</dbReference>
<evidence type="ECO:0000313" key="2">
    <source>
        <dbReference type="Proteomes" id="UP000305778"/>
    </source>
</evidence>
<dbReference type="RefSeq" id="WP_136723765.1">
    <property type="nucleotide sequence ID" value="NZ_SUMC01000010.1"/>
</dbReference>
<dbReference type="AlphaFoldDB" id="A0A4U0SM29"/>
<protein>
    <recommendedName>
        <fullName evidence="3">Adenylate kinase</fullName>
    </recommendedName>
</protein>
<dbReference type="Proteomes" id="UP000305778">
    <property type="component" value="Unassembled WGS sequence"/>
</dbReference>
<dbReference type="OrthoDB" id="4199139at2"/>
<organism evidence="1 2">
    <name type="scientific">Actinacidiphila oryziradicis</name>
    <dbReference type="NCBI Taxonomy" id="2571141"/>
    <lineage>
        <taxon>Bacteria</taxon>
        <taxon>Bacillati</taxon>
        <taxon>Actinomycetota</taxon>
        <taxon>Actinomycetes</taxon>
        <taxon>Kitasatosporales</taxon>
        <taxon>Streptomycetaceae</taxon>
        <taxon>Actinacidiphila</taxon>
    </lineage>
</organism>
<accession>A0A4U0SM29</accession>
<sequence length="148" mass="15603">MPSLSPRVLVAGSSDAERGARADRLARFFRVPHLSVCEVIRDHAAPSAKDAPVLRVVAARLVDSPGYVIDAAPRTLAEAAAVDGLLASLAVPADLVVHLRSDEPPGVVIGYYQARGTLAQFLPGTDDEAIVASVKRALLNRKARAVHP</sequence>
<evidence type="ECO:0008006" key="3">
    <source>
        <dbReference type="Google" id="ProtNLM"/>
    </source>
</evidence>
<evidence type="ECO:0000313" key="1">
    <source>
        <dbReference type="EMBL" id="TKA10970.1"/>
    </source>
</evidence>
<proteinExistence type="predicted"/>
<keyword evidence="2" id="KW-1185">Reference proteome</keyword>
<reference evidence="1 2" key="1">
    <citation type="submission" date="2019-04" db="EMBL/GenBank/DDBJ databases">
        <title>Streptomyces oryziradicis sp. nov., a novel actinomycete isolated from rhizosphere soil of rice (Oryza sativa L.).</title>
        <authorList>
            <person name="Li C."/>
        </authorList>
    </citation>
    <scope>NUCLEOTIDE SEQUENCE [LARGE SCALE GENOMIC DNA]</scope>
    <source>
        <strain evidence="1 2">NEAU-C40</strain>
    </source>
</reference>
<name>A0A4U0SM29_9ACTN</name>
<dbReference type="InterPro" id="IPR027417">
    <property type="entry name" value="P-loop_NTPase"/>
</dbReference>
<dbReference type="EMBL" id="SUMC01000010">
    <property type="protein sequence ID" value="TKA10970.1"/>
    <property type="molecule type" value="Genomic_DNA"/>
</dbReference>